<accession>A0A8J8B4Z8</accession>
<dbReference type="GO" id="GO:0003676">
    <property type="term" value="F:nucleic acid binding"/>
    <property type="evidence" value="ECO:0007669"/>
    <property type="project" value="InterPro"/>
</dbReference>
<gene>
    <name evidence="7" type="ORF">RJ53_03375</name>
</gene>
<organism evidence="7 8">
    <name type="scientific">Methanocalculus chunghsingensis</name>
    <dbReference type="NCBI Taxonomy" id="156457"/>
    <lineage>
        <taxon>Archaea</taxon>
        <taxon>Methanobacteriati</taxon>
        <taxon>Methanobacteriota</taxon>
        <taxon>Stenosarchaea group</taxon>
        <taxon>Methanomicrobia</taxon>
        <taxon>Methanomicrobiales</taxon>
        <taxon>Methanocalculaceae</taxon>
        <taxon>Methanocalculus</taxon>
    </lineage>
</organism>
<dbReference type="Proteomes" id="UP000730161">
    <property type="component" value="Unassembled WGS sequence"/>
</dbReference>
<dbReference type="Pfam" id="PF00271">
    <property type="entry name" value="Helicase_C"/>
    <property type="match status" value="1"/>
</dbReference>
<evidence type="ECO:0000256" key="3">
    <source>
        <dbReference type="ARBA" id="ARBA00022806"/>
    </source>
</evidence>
<dbReference type="SMART" id="SM00487">
    <property type="entry name" value="DEXDc"/>
    <property type="match status" value="1"/>
</dbReference>
<protein>
    <submittedName>
        <fullName evidence="7">DEAD/DEAH box helicase</fullName>
    </submittedName>
</protein>
<dbReference type="GO" id="GO:0004386">
    <property type="term" value="F:helicase activity"/>
    <property type="evidence" value="ECO:0007669"/>
    <property type="project" value="UniProtKB-KW"/>
</dbReference>
<evidence type="ECO:0000313" key="8">
    <source>
        <dbReference type="Proteomes" id="UP000730161"/>
    </source>
</evidence>
<proteinExistence type="predicted"/>
<dbReference type="InterPro" id="IPR050474">
    <property type="entry name" value="Hel308_SKI2-like"/>
</dbReference>
<dbReference type="PANTHER" id="PTHR47961:SF1">
    <property type="entry name" value="ATP-DEPENDENT HELICASE MJ1401-RELATED"/>
    <property type="match status" value="1"/>
</dbReference>
<dbReference type="RefSeq" id="WP_211530223.1">
    <property type="nucleotide sequence ID" value="NZ_JWHL01000003.1"/>
</dbReference>
<feature type="domain" description="Helicase C-terminal" evidence="6">
    <location>
        <begin position="395"/>
        <end position="579"/>
    </location>
</feature>
<dbReference type="PROSITE" id="PS51192">
    <property type="entry name" value="HELICASE_ATP_BIND_1"/>
    <property type="match status" value="1"/>
</dbReference>
<dbReference type="PANTHER" id="PTHR47961">
    <property type="entry name" value="DNA POLYMERASE THETA, PUTATIVE (AFU_ORTHOLOGUE AFUA_1G05260)-RELATED"/>
    <property type="match status" value="1"/>
</dbReference>
<dbReference type="GO" id="GO:0005524">
    <property type="term" value="F:ATP binding"/>
    <property type="evidence" value="ECO:0007669"/>
    <property type="project" value="UniProtKB-KW"/>
</dbReference>
<dbReference type="EMBL" id="JWHL01000003">
    <property type="protein sequence ID" value="MBR1368593.1"/>
    <property type="molecule type" value="Genomic_DNA"/>
</dbReference>
<reference evidence="7" key="1">
    <citation type="submission" date="2014-12" db="EMBL/GenBank/DDBJ databases">
        <authorList>
            <person name="Huang H.-H."/>
            <person name="Chen S.-C."/>
            <person name="Lai M.-C."/>
        </authorList>
    </citation>
    <scope>NUCLEOTIDE SEQUENCE</scope>
    <source>
        <strain evidence="7">K1F9705b</strain>
    </source>
</reference>
<evidence type="ECO:0000259" key="5">
    <source>
        <dbReference type="PROSITE" id="PS51192"/>
    </source>
</evidence>
<dbReference type="Pfam" id="PF00270">
    <property type="entry name" value="DEAD"/>
    <property type="match status" value="1"/>
</dbReference>
<dbReference type="GO" id="GO:0016787">
    <property type="term" value="F:hydrolase activity"/>
    <property type="evidence" value="ECO:0007669"/>
    <property type="project" value="UniProtKB-KW"/>
</dbReference>
<evidence type="ECO:0000256" key="2">
    <source>
        <dbReference type="ARBA" id="ARBA00022801"/>
    </source>
</evidence>
<sequence length="674" mass="75966">MSAIILPWKKAYRIIFYDDRKIRHIGTVSLTRTTKGIRPDEFMIRRPGASHLQKTPTKDLLIALRQGSIHLTSRDPQMEEFLKNLQIPFEFTSLCRICMLEDRVTPLEKETSIRCGREHICPECARKELSRELSHLRKLGKKTRNYIEDLLMEHRDLEAVLAIIQPESPDMKRSLYDRVEAHPVEKRDRLDELPVPRAFLDVAGVETLMPAQQLAVEGGLLFGKHQLVVAATASGKTFIGEMAGFKNLLEGRGRLLFLVPLVALANQKYERFSERYKNIASVSLSTGVSRLNLPETRSVARRDAGSDIIVGTYEGVDNILRRGRRLRSIGTIVIDEVQMLEDPERGHRLDGMIARLKHVAPKAQFIYLSATIGAPHLLAKKLNAHLVTYAERPVPLDRHLLFVERDAKIPTIKRLVFEEFGKKSSKGYKGQTIIFTNARARCHQVAEAIGPRAAPYHAGLTAQERRDIESKFAKGKIAAVVTTAALAAGVDFPASQVIFDALAMGIEWLTVQEFHQMMGRAGRPDFHDAGRVVILAEPGGSYSRESKVTEEEIALRLLKGIMEEVAPFYGMEESSEEYAANAVVARGIEGDLELMNEKMVGTLEDALPEMEKHGIVHRRGGVIELSPFGRVMAEHFIGIERLMRIRKLVRKVEDPMMILADLECKTDDEEKKRR</sequence>
<dbReference type="PROSITE" id="PS51194">
    <property type="entry name" value="HELICASE_CTER"/>
    <property type="match status" value="1"/>
</dbReference>
<evidence type="ECO:0000256" key="1">
    <source>
        <dbReference type="ARBA" id="ARBA00022741"/>
    </source>
</evidence>
<dbReference type="InterPro" id="IPR011545">
    <property type="entry name" value="DEAD/DEAH_box_helicase_dom"/>
</dbReference>
<keyword evidence="8" id="KW-1185">Reference proteome</keyword>
<dbReference type="SUPFAM" id="SSF52540">
    <property type="entry name" value="P-loop containing nucleoside triphosphate hydrolases"/>
    <property type="match status" value="1"/>
</dbReference>
<keyword evidence="3 7" id="KW-0347">Helicase</keyword>
<feature type="domain" description="Helicase ATP-binding" evidence="5">
    <location>
        <begin position="217"/>
        <end position="390"/>
    </location>
</feature>
<dbReference type="SMART" id="SM00490">
    <property type="entry name" value="HELICc"/>
    <property type="match status" value="1"/>
</dbReference>
<comment type="caution">
    <text evidence="7">The sequence shown here is derived from an EMBL/GenBank/DDBJ whole genome shotgun (WGS) entry which is preliminary data.</text>
</comment>
<evidence type="ECO:0000256" key="4">
    <source>
        <dbReference type="ARBA" id="ARBA00022840"/>
    </source>
</evidence>
<keyword evidence="4" id="KW-0067">ATP-binding</keyword>
<keyword evidence="2" id="KW-0378">Hydrolase</keyword>
<dbReference type="Gene3D" id="3.40.50.300">
    <property type="entry name" value="P-loop containing nucleotide triphosphate hydrolases"/>
    <property type="match status" value="2"/>
</dbReference>
<dbReference type="InterPro" id="IPR027417">
    <property type="entry name" value="P-loop_NTPase"/>
</dbReference>
<dbReference type="GO" id="GO:0140097">
    <property type="term" value="F:catalytic activity, acting on DNA"/>
    <property type="evidence" value="ECO:0007669"/>
    <property type="project" value="UniProtKB-ARBA"/>
</dbReference>
<name>A0A8J8B4Z8_9EURY</name>
<dbReference type="InterPro" id="IPR001650">
    <property type="entry name" value="Helicase_C-like"/>
</dbReference>
<dbReference type="OrthoDB" id="39583at2157"/>
<evidence type="ECO:0000259" key="6">
    <source>
        <dbReference type="PROSITE" id="PS51194"/>
    </source>
</evidence>
<dbReference type="AlphaFoldDB" id="A0A8J8B4Z8"/>
<dbReference type="InterPro" id="IPR014001">
    <property type="entry name" value="Helicase_ATP-bd"/>
</dbReference>
<keyword evidence="1" id="KW-0547">Nucleotide-binding</keyword>
<evidence type="ECO:0000313" key="7">
    <source>
        <dbReference type="EMBL" id="MBR1368593.1"/>
    </source>
</evidence>